<evidence type="ECO:0000313" key="4">
    <source>
        <dbReference type="Proteomes" id="UP000464178"/>
    </source>
</evidence>
<dbReference type="InterPro" id="IPR011453">
    <property type="entry name" value="DUF1559"/>
</dbReference>
<evidence type="ECO:0000256" key="1">
    <source>
        <dbReference type="SAM" id="Phobius"/>
    </source>
</evidence>
<dbReference type="Proteomes" id="UP000464178">
    <property type="component" value="Chromosome"/>
</dbReference>
<dbReference type="NCBIfam" id="TIGR04294">
    <property type="entry name" value="pre_pil_HX9DG"/>
    <property type="match status" value="1"/>
</dbReference>
<proteinExistence type="predicted"/>
<keyword evidence="1" id="KW-0812">Transmembrane</keyword>
<dbReference type="SUPFAM" id="SSF54523">
    <property type="entry name" value="Pili subunits"/>
    <property type="match status" value="1"/>
</dbReference>
<sequence length="321" mass="34017">MPDPHSLPPGARSSRAGFTLIELLVVIAIIAILIGLLLPAVQKVREAAARMSCQNNLKQIALACANYEVRVGKYPPSNTLAAPFHGWPALVLPDIEQENVRNIYVMTANWYDPANEVARNSRVKTFLCPSANGQRIGQAAVPGTPGSPFSGAAWDYTNVAVVAQTLLTYLNYPDPASYSTVWRGVMSSQGSTVSQITDGLSNTILIAEDANRPEYWVKGKRVTGREPPFGGDGTGTGSVTGGVWADHQKGFGVEGTSADGNTLVGECAINCNNSFEVYAFHTGGANVAMADGSVRFLRDSMSIRTLAALSTRAGGEVIAND</sequence>
<keyword evidence="1" id="KW-0472">Membrane</keyword>
<dbReference type="Gene3D" id="3.30.700.10">
    <property type="entry name" value="Glycoprotein, Type 4 Pilin"/>
    <property type="match status" value="1"/>
</dbReference>
<dbReference type="KEGG" id="gms:SOIL9_24110"/>
<feature type="domain" description="DUF1559" evidence="2">
    <location>
        <begin position="42"/>
        <end position="301"/>
    </location>
</feature>
<evidence type="ECO:0000313" key="3">
    <source>
        <dbReference type="EMBL" id="VTR95303.1"/>
    </source>
</evidence>
<dbReference type="InterPro" id="IPR012902">
    <property type="entry name" value="N_methyl_site"/>
</dbReference>
<keyword evidence="1" id="KW-1133">Transmembrane helix</keyword>
<dbReference type="Pfam" id="PF07963">
    <property type="entry name" value="N_methyl"/>
    <property type="match status" value="1"/>
</dbReference>
<dbReference type="EMBL" id="LR593886">
    <property type="protein sequence ID" value="VTR95303.1"/>
    <property type="molecule type" value="Genomic_DNA"/>
</dbReference>
<dbReference type="PANTHER" id="PTHR30093">
    <property type="entry name" value="GENERAL SECRETION PATHWAY PROTEIN G"/>
    <property type="match status" value="1"/>
</dbReference>
<reference evidence="3 4" key="1">
    <citation type="submission" date="2019-05" db="EMBL/GenBank/DDBJ databases">
        <authorList>
            <consortium name="Science for Life Laboratories"/>
        </authorList>
    </citation>
    <scope>NUCLEOTIDE SEQUENCE [LARGE SCALE GENOMIC DNA]</scope>
    <source>
        <strain evidence="3">Soil9</strain>
    </source>
</reference>
<dbReference type="AlphaFoldDB" id="A0A6P2D2H1"/>
<name>A0A6P2D2H1_9BACT</name>
<evidence type="ECO:0000259" key="2">
    <source>
        <dbReference type="Pfam" id="PF07596"/>
    </source>
</evidence>
<feature type="transmembrane region" description="Helical" evidence="1">
    <location>
        <begin position="20"/>
        <end position="41"/>
    </location>
</feature>
<dbReference type="InterPro" id="IPR027558">
    <property type="entry name" value="Pre_pil_HX9DG_C"/>
</dbReference>
<dbReference type="Pfam" id="PF07596">
    <property type="entry name" value="SBP_bac_10"/>
    <property type="match status" value="1"/>
</dbReference>
<organism evidence="3 4">
    <name type="scientific">Gemmata massiliana</name>
    <dbReference type="NCBI Taxonomy" id="1210884"/>
    <lineage>
        <taxon>Bacteria</taxon>
        <taxon>Pseudomonadati</taxon>
        <taxon>Planctomycetota</taxon>
        <taxon>Planctomycetia</taxon>
        <taxon>Gemmatales</taxon>
        <taxon>Gemmataceae</taxon>
        <taxon>Gemmata</taxon>
    </lineage>
</organism>
<dbReference type="PROSITE" id="PS00409">
    <property type="entry name" value="PROKAR_NTER_METHYL"/>
    <property type="match status" value="1"/>
</dbReference>
<keyword evidence="4" id="KW-1185">Reference proteome</keyword>
<accession>A0A6P2D2H1</accession>
<gene>
    <name evidence="3" type="ORF">SOIL9_24110</name>
</gene>
<dbReference type="InterPro" id="IPR045584">
    <property type="entry name" value="Pilin-like"/>
</dbReference>
<dbReference type="PANTHER" id="PTHR30093:SF2">
    <property type="entry name" value="TYPE II SECRETION SYSTEM PROTEIN H"/>
    <property type="match status" value="1"/>
</dbReference>
<dbReference type="RefSeq" id="WP_162669736.1">
    <property type="nucleotide sequence ID" value="NZ_LR593886.1"/>
</dbReference>
<protein>
    <recommendedName>
        <fullName evidence="2">DUF1559 domain-containing protein</fullName>
    </recommendedName>
</protein>
<dbReference type="NCBIfam" id="TIGR02532">
    <property type="entry name" value="IV_pilin_GFxxxE"/>
    <property type="match status" value="1"/>
</dbReference>